<keyword evidence="7 12" id="KW-0418">Kinase</keyword>
<feature type="binding site" evidence="12">
    <location>
        <position position="266"/>
    </location>
    <ligand>
        <name>K(+)</name>
        <dbReference type="ChEBI" id="CHEBI:29103"/>
    </ligand>
</feature>
<comment type="similarity">
    <text evidence="1">Belongs to the carbohydrate kinase pfkB family.</text>
</comment>
<dbReference type="RefSeq" id="WP_154787610.1">
    <property type="nucleotide sequence ID" value="NZ_WMBB01000004.1"/>
</dbReference>
<dbReference type="InterPro" id="IPR011611">
    <property type="entry name" value="PfkB_dom"/>
</dbReference>
<evidence type="ECO:0000256" key="2">
    <source>
        <dbReference type="ARBA" id="ARBA00012035"/>
    </source>
</evidence>
<keyword evidence="10 12" id="KW-0630">Potassium</keyword>
<keyword evidence="8 12" id="KW-0067">ATP-binding</keyword>
<evidence type="ECO:0000256" key="4">
    <source>
        <dbReference type="ARBA" id="ARBA00022679"/>
    </source>
</evidence>
<dbReference type="GO" id="GO:0004747">
    <property type="term" value="F:ribokinase activity"/>
    <property type="evidence" value="ECO:0007669"/>
    <property type="project" value="UniProtKB-UniRule"/>
</dbReference>
<evidence type="ECO:0000256" key="7">
    <source>
        <dbReference type="ARBA" id="ARBA00022777"/>
    </source>
</evidence>
<dbReference type="InterPro" id="IPR002173">
    <property type="entry name" value="Carboh/pur_kinase_PfkB_CS"/>
</dbReference>
<protein>
    <recommendedName>
        <fullName evidence="3 12">Ribokinase</fullName>
        <shortName evidence="12">RK</shortName>
        <ecNumber evidence="2 12">2.7.1.15</ecNumber>
    </recommendedName>
</protein>
<comment type="subunit">
    <text evidence="12">Homodimer.</text>
</comment>
<comment type="activity regulation">
    <text evidence="12">Activated by a monovalent cation that binds near, but not in, the active site. The most likely occupant of the site in vivo is potassium. Ion binding induces a conformational change that may alter substrate affinity.</text>
</comment>
<comment type="subcellular location">
    <subcellularLocation>
        <location evidence="12">Cytoplasm</location>
    </subcellularLocation>
</comment>
<reference evidence="14 15" key="1">
    <citation type="submission" date="2019-11" db="EMBL/GenBank/DDBJ databases">
        <title>Nocardia sp. nov. CT2-14 isolated from soil.</title>
        <authorList>
            <person name="Kanchanasin P."/>
            <person name="Tanasupawat S."/>
            <person name="Yuki M."/>
            <person name="Kudo T."/>
        </authorList>
    </citation>
    <scope>NUCLEOTIDE SEQUENCE [LARGE SCALE GENOMIC DNA]</scope>
    <source>
        <strain evidence="14 15">CT2-14</strain>
    </source>
</reference>
<evidence type="ECO:0000256" key="6">
    <source>
        <dbReference type="ARBA" id="ARBA00022741"/>
    </source>
</evidence>
<dbReference type="Proteomes" id="UP000432464">
    <property type="component" value="Unassembled WGS sequence"/>
</dbReference>
<keyword evidence="15" id="KW-1185">Reference proteome</keyword>
<evidence type="ECO:0000256" key="5">
    <source>
        <dbReference type="ARBA" id="ARBA00022723"/>
    </source>
</evidence>
<comment type="similarity">
    <text evidence="12">Belongs to the carbohydrate kinase PfkB family. Ribokinase subfamily.</text>
</comment>
<feature type="binding site" evidence="12">
    <location>
        <position position="182"/>
    </location>
    <ligand>
        <name>ATP</name>
        <dbReference type="ChEBI" id="CHEBI:30616"/>
    </ligand>
</feature>
<evidence type="ECO:0000256" key="12">
    <source>
        <dbReference type="HAMAP-Rule" id="MF_01987"/>
    </source>
</evidence>
<dbReference type="UniPathway" id="UPA00916">
    <property type="reaction ID" value="UER00889"/>
</dbReference>
<feature type="binding site" evidence="12">
    <location>
        <position position="263"/>
    </location>
    <ligand>
        <name>K(+)</name>
        <dbReference type="ChEBI" id="CHEBI:29103"/>
    </ligand>
</feature>
<evidence type="ECO:0000256" key="11">
    <source>
        <dbReference type="ARBA" id="ARBA00023277"/>
    </source>
</evidence>
<feature type="domain" description="Carbohydrate kinase PfkB" evidence="13">
    <location>
        <begin position="1"/>
        <end position="275"/>
    </location>
</feature>
<dbReference type="InterPro" id="IPR029056">
    <property type="entry name" value="Ribokinase-like"/>
</dbReference>
<feature type="binding site" evidence="12">
    <location>
        <position position="235"/>
    </location>
    <ligand>
        <name>substrate</name>
    </ligand>
</feature>
<dbReference type="HAMAP" id="MF_01987">
    <property type="entry name" value="Ribokinase"/>
    <property type="match status" value="1"/>
</dbReference>
<keyword evidence="4 12" id="KW-0808">Transferase</keyword>
<feature type="binding site" evidence="12">
    <location>
        <begin position="234"/>
        <end position="235"/>
    </location>
    <ligand>
        <name>ATP</name>
        <dbReference type="ChEBI" id="CHEBI:30616"/>
    </ligand>
</feature>
<comment type="pathway">
    <text evidence="12">Carbohydrate metabolism; D-ribose degradation; D-ribose 5-phosphate from beta-D-ribopyranose: step 2/2.</text>
</comment>
<dbReference type="PRINTS" id="PR00990">
    <property type="entry name" value="RIBOKINASE"/>
</dbReference>
<comment type="catalytic activity">
    <reaction evidence="12">
        <text>D-ribose + ATP = D-ribose 5-phosphate + ADP + H(+)</text>
        <dbReference type="Rhea" id="RHEA:13697"/>
        <dbReference type="ChEBI" id="CHEBI:15378"/>
        <dbReference type="ChEBI" id="CHEBI:30616"/>
        <dbReference type="ChEBI" id="CHEBI:47013"/>
        <dbReference type="ChEBI" id="CHEBI:78346"/>
        <dbReference type="ChEBI" id="CHEBI:456216"/>
        <dbReference type="EC" id="2.7.1.15"/>
    </reaction>
</comment>
<dbReference type="InterPro" id="IPR011877">
    <property type="entry name" value="Ribokinase"/>
</dbReference>
<dbReference type="GO" id="GO:0005524">
    <property type="term" value="F:ATP binding"/>
    <property type="evidence" value="ECO:0007669"/>
    <property type="project" value="UniProtKB-UniRule"/>
</dbReference>
<evidence type="ECO:0000259" key="13">
    <source>
        <dbReference type="Pfam" id="PF00294"/>
    </source>
</evidence>
<gene>
    <name evidence="12" type="primary">rbsK</name>
    <name evidence="14" type="ORF">GLP40_10390</name>
</gene>
<dbReference type="SUPFAM" id="SSF53613">
    <property type="entry name" value="Ribokinase-like"/>
    <property type="match status" value="1"/>
</dbReference>
<keyword evidence="9 12" id="KW-0460">Magnesium</keyword>
<sequence length="303" mass="30379">MARVAVVGSINMDLVTTVGRRPDAGETVSGDGFALVPGGKGSNQAIAARRAGAEVDFVGAVGGDVFATALRKVLGEAAVGVARLREVEGPSGIATIIVDGNGENSIVVVAGANGRMTELTAADLETIAAADVLMCQLEIPVATVLAAARHARANGTTVMLNPSPARELPDSLWAEVEVAVVNEGEAARLASALAGVPHVITTLGGAGASYRGPGDVAMTHPGVRVRVVDTTGAGDSFTGALAAHWHEGPAAALAWACTAGALATTKLGASASIPELAEIERVLAAEGRHPRPAVRDEDGSSLI</sequence>
<organism evidence="14 15">
    <name type="scientific">Nocardia aurantiaca</name>
    <dbReference type="NCBI Taxonomy" id="2675850"/>
    <lineage>
        <taxon>Bacteria</taxon>
        <taxon>Bacillati</taxon>
        <taxon>Actinomycetota</taxon>
        <taxon>Actinomycetes</taxon>
        <taxon>Mycobacteriales</taxon>
        <taxon>Nocardiaceae</taxon>
        <taxon>Nocardia</taxon>
    </lineage>
</organism>
<dbReference type="GO" id="GO:0005829">
    <property type="term" value="C:cytosol"/>
    <property type="evidence" value="ECO:0007669"/>
    <property type="project" value="TreeGrafter"/>
</dbReference>
<feature type="binding site" evidence="12">
    <location>
        <position position="138"/>
    </location>
    <ligand>
        <name>substrate</name>
    </ligand>
</feature>
<feature type="binding site" evidence="12">
    <location>
        <begin position="202"/>
        <end position="207"/>
    </location>
    <ligand>
        <name>ATP</name>
        <dbReference type="ChEBI" id="CHEBI:30616"/>
    </ligand>
</feature>
<evidence type="ECO:0000256" key="10">
    <source>
        <dbReference type="ARBA" id="ARBA00022958"/>
    </source>
</evidence>
<dbReference type="GO" id="GO:0019303">
    <property type="term" value="P:D-ribose catabolic process"/>
    <property type="evidence" value="ECO:0007669"/>
    <property type="project" value="UniProtKB-UniRule"/>
</dbReference>
<dbReference type="PROSITE" id="PS00584">
    <property type="entry name" value="PFKB_KINASES_2"/>
    <property type="match status" value="1"/>
</dbReference>
<name>A0A6I3KYE2_9NOCA</name>
<keyword evidence="5 12" id="KW-0479">Metal-binding</keyword>
<feature type="binding site" evidence="12">
    <location>
        <position position="231"/>
    </location>
    <ligand>
        <name>K(+)</name>
        <dbReference type="ChEBI" id="CHEBI:29103"/>
    </ligand>
</feature>
<dbReference type="Gene3D" id="3.40.1190.20">
    <property type="match status" value="1"/>
</dbReference>
<dbReference type="EMBL" id="WMBB01000004">
    <property type="protein sequence ID" value="MTE13184.1"/>
    <property type="molecule type" value="Genomic_DNA"/>
</dbReference>
<proteinExistence type="inferred from homology"/>
<dbReference type="AlphaFoldDB" id="A0A6I3KYE2"/>
<feature type="binding site" evidence="12">
    <location>
        <begin position="11"/>
        <end position="13"/>
    </location>
    <ligand>
        <name>substrate</name>
    </ligand>
</feature>
<evidence type="ECO:0000256" key="1">
    <source>
        <dbReference type="ARBA" id="ARBA00005380"/>
    </source>
</evidence>
<dbReference type="EC" id="2.7.1.15" evidence="2 12"/>
<dbReference type="InterPro" id="IPR002139">
    <property type="entry name" value="Ribo/fructo_kinase"/>
</dbReference>
<comment type="caution">
    <text evidence="14">The sequence shown here is derived from an EMBL/GenBank/DDBJ whole genome shotgun (WGS) entry which is preliminary data.</text>
</comment>
<comment type="function">
    <text evidence="12">Catalyzes the phosphorylation of ribose at O-5 in a reaction requiring ATP and magnesium. The resulting D-ribose-5-phosphate can then be used either for sythesis of nucleotides, histidine, and tryptophan, or as a component of the pentose phosphate pathway.</text>
</comment>
<dbReference type="PANTHER" id="PTHR10584:SF166">
    <property type="entry name" value="RIBOKINASE"/>
    <property type="match status" value="1"/>
</dbReference>
<comment type="caution">
    <text evidence="12">Lacks conserved residue(s) required for the propagation of feature annotation.</text>
</comment>
<feature type="binding site" evidence="12">
    <location>
        <position position="268"/>
    </location>
    <ligand>
        <name>K(+)</name>
        <dbReference type="ChEBI" id="CHEBI:29103"/>
    </ligand>
</feature>
<comment type="cofactor">
    <cofactor evidence="12">
        <name>Mg(2+)</name>
        <dbReference type="ChEBI" id="CHEBI:18420"/>
    </cofactor>
    <text evidence="12">Requires a divalent cation, most likely magnesium in vivo, as an electrophilic catalyst to aid phosphoryl group transfer. It is the chelate of the metal and the nucleotide that is the actual substrate.</text>
</comment>
<feature type="binding site" evidence="12">
    <location>
        <position position="229"/>
    </location>
    <ligand>
        <name>K(+)</name>
        <dbReference type="ChEBI" id="CHEBI:29103"/>
    </ligand>
</feature>
<dbReference type="PANTHER" id="PTHR10584">
    <property type="entry name" value="SUGAR KINASE"/>
    <property type="match status" value="1"/>
</dbReference>
<keyword evidence="12" id="KW-0963">Cytoplasm</keyword>
<dbReference type="CDD" id="cd01174">
    <property type="entry name" value="ribokinase"/>
    <property type="match status" value="1"/>
</dbReference>
<evidence type="ECO:0000313" key="14">
    <source>
        <dbReference type="EMBL" id="MTE13184.1"/>
    </source>
</evidence>
<feature type="active site" description="Proton acceptor" evidence="12">
    <location>
        <position position="235"/>
    </location>
</feature>
<keyword evidence="6 12" id="KW-0547">Nucleotide-binding</keyword>
<keyword evidence="11 12" id="KW-0119">Carbohydrate metabolism</keyword>
<evidence type="ECO:0000313" key="15">
    <source>
        <dbReference type="Proteomes" id="UP000432464"/>
    </source>
</evidence>
<feature type="binding site" evidence="12">
    <location>
        <begin position="39"/>
        <end position="43"/>
    </location>
    <ligand>
        <name>substrate</name>
    </ligand>
</feature>
<evidence type="ECO:0000256" key="9">
    <source>
        <dbReference type="ARBA" id="ARBA00022842"/>
    </source>
</evidence>
<feature type="binding site" evidence="12">
    <location>
        <position position="272"/>
    </location>
    <ligand>
        <name>K(+)</name>
        <dbReference type="ChEBI" id="CHEBI:29103"/>
    </ligand>
</feature>
<accession>A0A6I3KYE2</accession>
<evidence type="ECO:0000256" key="3">
    <source>
        <dbReference type="ARBA" id="ARBA00016943"/>
    </source>
</evidence>
<evidence type="ECO:0000256" key="8">
    <source>
        <dbReference type="ARBA" id="ARBA00022840"/>
    </source>
</evidence>
<dbReference type="Pfam" id="PF00294">
    <property type="entry name" value="PfkB"/>
    <property type="match status" value="1"/>
</dbReference>
<dbReference type="GO" id="GO:0046872">
    <property type="term" value="F:metal ion binding"/>
    <property type="evidence" value="ECO:0007669"/>
    <property type="project" value="UniProtKB-KW"/>
</dbReference>